<gene>
    <name evidence="3" type="ORF">COEREDRAFT_79592</name>
</gene>
<protein>
    <submittedName>
        <fullName evidence="3">Uncharacterized protein</fullName>
    </submittedName>
</protein>
<proteinExistence type="predicted"/>
<evidence type="ECO:0000256" key="1">
    <source>
        <dbReference type="SAM" id="MobiDB-lite"/>
    </source>
</evidence>
<dbReference type="OrthoDB" id="5581713at2759"/>
<dbReference type="AlphaFoldDB" id="A0A2G5BIE8"/>
<dbReference type="EMBL" id="KZ303489">
    <property type="protein sequence ID" value="PIA18537.1"/>
    <property type="molecule type" value="Genomic_DNA"/>
</dbReference>
<organism evidence="3 4">
    <name type="scientific">Coemansia reversa (strain ATCC 12441 / NRRL 1564)</name>
    <dbReference type="NCBI Taxonomy" id="763665"/>
    <lineage>
        <taxon>Eukaryota</taxon>
        <taxon>Fungi</taxon>
        <taxon>Fungi incertae sedis</taxon>
        <taxon>Zoopagomycota</taxon>
        <taxon>Kickxellomycotina</taxon>
        <taxon>Kickxellomycetes</taxon>
        <taxon>Kickxellales</taxon>
        <taxon>Kickxellaceae</taxon>
        <taxon>Coemansia</taxon>
    </lineage>
</organism>
<sequence length="190" mass="20243">MKTFHVCTTLLFALMVASAQAECTENYSSMPVETDITATTAVFSVPVADNGYNTAEPETYAGQTTEYTSGFADLTETDNIYKTISSATDQNTVYYSGGLDGGAGDSGYDINSKETSDVDTEMDTDRGPHYETMPSAPTSSPVEDLTYESTASGGYSSGDIPPPPSGYNFKTLSPYSNTSLDAPSIPENRR</sequence>
<accession>A0A2G5BIE8</accession>
<feature type="compositionally biased region" description="Polar residues" evidence="1">
    <location>
        <begin position="168"/>
        <end position="181"/>
    </location>
</feature>
<evidence type="ECO:0000313" key="4">
    <source>
        <dbReference type="Proteomes" id="UP000242474"/>
    </source>
</evidence>
<reference evidence="3 4" key="1">
    <citation type="journal article" date="2015" name="Genome Biol. Evol.">
        <title>Phylogenomic analyses indicate that early fungi evolved digesting cell walls of algal ancestors of land plants.</title>
        <authorList>
            <person name="Chang Y."/>
            <person name="Wang S."/>
            <person name="Sekimoto S."/>
            <person name="Aerts A.L."/>
            <person name="Choi C."/>
            <person name="Clum A."/>
            <person name="LaButti K.M."/>
            <person name="Lindquist E.A."/>
            <person name="Yee Ngan C."/>
            <person name="Ohm R.A."/>
            <person name="Salamov A.A."/>
            <person name="Grigoriev I.V."/>
            <person name="Spatafora J.W."/>
            <person name="Berbee M.L."/>
        </authorList>
    </citation>
    <scope>NUCLEOTIDE SEQUENCE [LARGE SCALE GENOMIC DNA]</scope>
    <source>
        <strain evidence="3 4">NRRL 1564</strain>
    </source>
</reference>
<dbReference type="Proteomes" id="UP000242474">
    <property type="component" value="Unassembled WGS sequence"/>
</dbReference>
<keyword evidence="4" id="KW-1185">Reference proteome</keyword>
<evidence type="ECO:0000256" key="2">
    <source>
        <dbReference type="SAM" id="SignalP"/>
    </source>
</evidence>
<feature type="compositionally biased region" description="Polar residues" evidence="1">
    <location>
        <begin position="135"/>
        <end position="154"/>
    </location>
</feature>
<feature type="region of interest" description="Disordered" evidence="1">
    <location>
        <begin position="104"/>
        <end position="190"/>
    </location>
</feature>
<keyword evidence="2" id="KW-0732">Signal</keyword>
<feature type="chain" id="PRO_5013807915" evidence="2">
    <location>
        <begin position="22"/>
        <end position="190"/>
    </location>
</feature>
<name>A0A2G5BIE8_COERN</name>
<evidence type="ECO:0000313" key="3">
    <source>
        <dbReference type="EMBL" id="PIA18537.1"/>
    </source>
</evidence>
<feature type="signal peptide" evidence="2">
    <location>
        <begin position="1"/>
        <end position="21"/>
    </location>
</feature>